<keyword evidence="2" id="KW-1185">Reference proteome</keyword>
<evidence type="ECO:0000313" key="2">
    <source>
        <dbReference type="Proteomes" id="UP000290545"/>
    </source>
</evidence>
<reference evidence="1 2" key="1">
    <citation type="submission" date="2019-01" db="EMBL/GenBank/DDBJ databases">
        <title>Filimonas sp. strain TTM-71.</title>
        <authorList>
            <person name="Chen W.-M."/>
        </authorList>
    </citation>
    <scope>NUCLEOTIDE SEQUENCE [LARGE SCALE GENOMIC DNA]</scope>
    <source>
        <strain evidence="1 2">TTM-71</strain>
    </source>
</reference>
<accession>A0A4Q1DCB9</accession>
<evidence type="ECO:0000313" key="1">
    <source>
        <dbReference type="EMBL" id="RXK86475.1"/>
    </source>
</evidence>
<dbReference type="InterPro" id="IPR025921">
    <property type="entry name" value="HmuY"/>
</dbReference>
<protein>
    <submittedName>
        <fullName evidence="1">Uncharacterized protein</fullName>
    </submittedName>
</protein>
<name>A0A4Q1DCB9_9BACT</name>
<dbReference type="CDD" id="cd12105">
    <property type="entry name" value="HmuY"/>
    <property type="match status" value="1"/>
</dbReference>
<sequence>MLACSKSDDAPVDPFVPGQEVATGIYSAVNLAADTNATSGSDAAIMYFSLEQNKMVPASQQYTTNWDIAFGGIYNSSVYVNNGQSKPGFPGYGGPGKGRMFLVVDRKFDAQYYDTLKYIPNVLPIPGKLFDSALHVVKTVPVADDKFITSNLISLDHFQGAGDGWGYYDFYGSLFPGDAKKAHIVYSMPRTIIVKTTKGHYAKIVISSIYKDSPANPNRDNKPGYLTLKYAIQMDGSTNLDIK</sequence>
<dbReference type="Pfam" id="PF14064">
    <property type="entry name" value="HmuY"/>
    <property type="match status" value="1"/>
</dbReference>
<dbReference type="AlphaFoldDB" id="A0A4Q1DCB9"/>
<organism evidence="1 2">
    <name type="scientific">Filimonas effusa</name>
    <dbReference type="NCBI Taxonomy" id="2508721"/>
    <lineage>
        <taxon>Bacteria</taxon>
        <taxon>Pseudomonadati</taxon>
        <taxon>Bacteroidota</taxon>
        <taxon>Chitinophagia</taxon>
        <taxon>Chitinophagales</taxon>
        <taxon>Chitinophagaceae</taxon>
        <taxon>Filimonas</taxon>
    </lineage>
</organism>
<dbReference type="EMBL" id="SDHZ01000001">
    <property type="protein sequence ID" value="RXK86475.1"/>
    <property type="molecule type" value="Genomic_DNA"/>
</dbReference>
<gene>
    <name evidence="1" type="ORF">ESB13_06615</name>
</gene>
<proteinExistence type="predicted"/>
<dbReference type="RefSeq" id="WP_129002224.1">
    <property type="nucleotide sequence ID" value="NZ_SDHZ01000001.1"/>
</dbReference>
<dbReference type="Proteomes" id="UP000290545">
    <property type="component" value="Unassembled WGS sequence"/>
</dbReference>
<dbReference type="OrthoDB" id="1190814at2"/>
<comment type="caution">
    <text evidence="1">The sequence shown here is derived from an EMBL/GenBank/DDBJ whole genome shotgun (WGS) entry which is preliminary data.</text>
</comment>